<accession>A0A8S5TTZ7</accession>
<dbReference type="EMBL" id="BK015928">
    <property type="protein sequence ID" value="DAF85678.1"/>
    <property type="molecule type" value="Genomic_DNA"/>
</dbReference>
<sequence length="106" mass="12129">MERLTEWYDDGEHKGVMVKEQFGDKVLRTLFDELDEGYVGMCQLKAYEDTGLTPSEIMELKERDTAKVPEPAPLGMDGMVCPACGKKALPWDRFCGECGQRFWEDE</sequence>
<proteinExistence type="predicted"/>
<evidence type="ECO:0000313" key="1">
    <source>
        <dbReference type="EMBL" id="DAF85678.1"/>
    </source>
</evidence>
<name>A0A8S5TTZ7_9CAUD</name>
<protein>
    <submittedName>
        <fullName evidence="1">Thaumarchaeal output domain 1</fullName>
    </submittedName>
</protein>
<reference evidence="1" key="1">
    <citation type="journal article" date="2021" name="Proc. Natl. Acad. Sci. U.S.A.">
        <title>A Catalog of Tens of Thousands of Viruses from Human Metagenomes Reveals Hidden Associations with Chronic Diseases.</title>
        <authorList>
            <person name="Tisza M.J."/>
            <person name="Buck C.B."/>
        </authorList>
    </citation>
    <scope>NUCLEOTIDE SEQUENCE</scope>
    <source>
        <strain evidence="1">CtYcY12</strain>
    </source>
</reference>
<organism evidence="1">
    <name type="scientific">Siphoviridae sp. ctYcY12</name>
    <dbReference type="NCBI Taxonomy" id="2825550"/>
    <lineage>
        <taxon>Viruses</taxon>
        <taxon>Duplodnaviria</taxon>
        <taxon>Heunggongvirae</taxon>
        <taxon>Uroviricota</taxon>
        <taxon>Caudoviricetes</taxon>
    </lineage>
</organism>